<accession>S5ZMY2</accession>
<dbReference type="HOGENOM" id="CLU_3118256_0_0_9"/>
<gene>
    <name evidence="1" type="ORF">M493_07315</name>
</gene>
<evidence type="ECO:0000313" key="1">
    <source>
        <dbReference type="EMBL" id="AGT31748.1"/>
    </source>
</evidence>
<dbReference type="Pfam" id="PF01804">
    <property type="entry name" value="Penicil_amidase"/>
    <property type="match status" value="1"/>
</dbReference>
<dbReference type="Gene3D" id="3.60.20.10">
    <property type="entry name" value="Glutamine Phosphoribosylpyrophosphate, subunit 1, domain 1"/>
    <property type="match status" value="1"/>
</dbReference>
<organism evidence="1 2">
    <name type="scientific">Geobacillus genomosp. 3</name>
    <dbReference type="NCBI Taxonomy" id="1921421"/>
    <lineage>
        <taxon>Bacteria</taxon>
        <taxon>Bacillati</taxon>
        <taxon>Bacillota</taxon>
        <taxon>Bacilli</taxon>
        <taxon>Bacillales</taxon>
        <taxon>Anoxybacillaceae</taxon>
        <taxon>Geobacillus</taxon>
    </lineage>
</organism>
<dbReference type="InterPro" id="IPR002692">
    <property type="entry name" value="S45"/>
</dbReference>
<dbReference type="PATRIC" id="fig|1345697.3.peg.1380"/>
<dbReference type="InterPro" id="IPR029055">
    <property type="entry name" value="Ntn_hydrolases_N"/>
</dbReference>
<dbReference type="STRING" id="1921421.M493_07315"/>
<name>S5ZMY2_GEOG3</name>
<dbReference type="GO" id="GO:0016787">
    <property type="term" value="F:hydrolase activity"/>
    <property type="evidence" value="ECO:0007669"/>
    <property type="project" value="InterPro"/>
</dbReference>
<dbReference type="Proteomes" id="UP000015500">
    <property type="component" value="Chromosome"/>
</dbReference>
<dbReference type="EMBL" id="CP006254">
    <property type="protein sequence ID" value="AGT31748.1"/>
    <property type="molecule type" value="Genomic_DNA"/>
</dbReference>
<dbReference type="PANTHER" id="PTHR34218">
    <property type="entry name" value="PEPTIDASE S45 PENICILLIN AMIDASE"/>
    <property type="match status" value="1"/>
</dbReference>
<evidence type="ECO:0000313" key="2">
    <source>
        <dbReference type="Proteomes" id="UP000015500"/>
    </source>
</evidence>
<dbReference type="GO" id="GO:0017000">
    <property type="term" value="P:antibiotic biosynthetic process"/>
    <property type="evidence" value="ECO:0007669"/>
    <property type="project" value="InterPro"/>
</dbReference>
<sequence length="50" mass="5498">MVFAAAVLPSEWNGSNNWVLSGRKTKSGQPMLANGPHLSLSTPSIWYQMH</sequence>
<dbReference type="PANTHER" id="PTHR34218:SF4">
    <property type="entry name" value="ACYL-HOMOSERINE LACTONE ACYLASE QUIP"/>
    <property type="match status" value="1"/>
</dbReference>
<dbReference type="KEGG" id="gjf:M493_07315"/>
<dbReference type="SUPFAM" id="SSF56235">
    <property type="entry name" value="N-terminal nucleophile aminohydrolases (Ntn hydrolases)"/>
    <property type="match status" value="1"/>
</dbReference>
<keyword evidence="2" id="KW-1185">Reference proteome</keyword>
<dbReference type="MEROPS" id="S45.003"/>
<reference evidence="1 2" key="1">
    <citation type="journal article" date="2014" name="Genome Announc.">
        <title>Complete Genome Sequence of the Thermophilic Polychlorinated Biphenyl Degrader Geobacillus sp. Strain JF8 (NBRC 109937).</title>
        <authorList>
            <person name="Shintani M."/>
            <person name="Ohtsubo Y."/>
            <person name="Fukuda K."/>
            <person name="Hosoyama A."/>
            <person name="Ohji S."/>
            <person name="Yamazoe A."/>
            <person name="Fujita N."/>
            <person name="Nagata Y."/>
            <person name="Tsuda M."/>
            <person name="Hatta T."/>
            <person name="Kimbara K."/>
        </authorList>
    </citation>
    <scope>NUCLEOTIDE SEQUENCE [LARGE SCALE GENOMIC DNA]</scope>
    <source>
        <strain evidence="1 2">JF8</strain>
    </source>
</reference>
<protein>
    <submittedName>
        <fullName evidence="1">Uncharacterized protein</fullName>
    </submittedName>
</protein>
<proteinExistence type="predicted"/>
<dbReference type="AlphaFoldDB" id="S5ZMY2"/>